<comment type="similarity">
    <text evidence="5">Belongs to the binding-protein-dependent transport system permease family.</text>
</comment>
<dbReference type="InterPro" id="IPR000515">
    <property type="entry name" value="MetI-like"/>
</dbReference>
<feature type="domain" description="ABC transmembrane type-1" evidence="6">
    <location>
        <begin position="96"/>
        <end position="288"/>
    </location>
</feature>
<dbReference type="PROSITE" id="PS50928">
    <property type="entry name" value="ABC_TM1"/>
    <property type="match status" value="1"/>
</dbReference>
<dbReference type="Proteomes" id="UP000515465">
    <property type="component" value="Chromosome"/>
</dbReference>
<feature type="transmembrane region" description="Helical" evidence="5">
    <location>
        <begin position="158"/>
        <end position="183"/>
    </location>
</feature>
<reference evidence="7" key="1">
    <citation type="journal article" date="2020" name="Mol. Plant Microbe Interact.">
        <title>Complete genome sequences of four natural Pseudomonas isolates that catabolize a wide range of aromatic compounds relevant to lignin valorization.</title>
        <authorList>
            <person name="Hatmaker E.A."/>
            <person name="Presle G."/>
            <person name="Cannon O."/>
            <person name="Guss A.M."/>
            <person name="Elkins J.G."/>
        </authorList>
    </citation>
    <scope>NUCLEOTIDE SEQUENCE</scope>
    <source>
        <strain evidence="7">583</strain>
    </source>
</reference>
<proteinExistence type="inferred from homology"/>
<comment type="subcellular location">
    <subcellularLocation>
        <location evidence="1 5">Cell membrane</location>
        <topology evidence="1 5">Multi-pass membrane protein</topology>
    </subcellularLocation>
</comment>
<accession>A0A7G6T366</accession>
<sequence>MQPVQDAPDQAGVAPFGPKPRRVSPGRIGIYVFLVIAALFFLIPVYIMIVTSLKGMPEIRLGHLFSLPAEPTFQPWVDAWLHACTGRDCNGLSPGFYNSLKITVPSVIISIICASINGYALTFWPYKGANLLFGLLVFGAFVPYQVVIYPLIIGLSSVGLFATLPGIIIVHTIFGMPILTLLFRNFYAALPVELFKAARVDGAGFWRIFFSIMLPMSVPITVVAVILQVTGIWNDFLFGIVFAGRSNWPMTVQLNNIVNTTTGVREYNVNMAATILTAAVPLIIYFVSGRWFVRGIAAGAVKG</sequence>
<keyword evidence="4 5" id="KW-0472">Membrane</keyword>
<feature type="transmembrane region" description="Helical" evidence="5">
    <location>
        <begin position="102"/>
        <end position="124"/>
    </location>
</feature>
<protein>
    <submittedName>
        <fullName evidence="7">Carbohydrate ABC transporter permease</fullName>
    </submittedName>
</protein>
<feature type="transmembrane region" description="Helical" evidence="5">
    <location>
        <begin position="271"/>
        <end position="293"/>
    </location>
</feature>
<evidence type="ECO:0000313" key="8">
    <source>
        <dbReference type="Proteomes" id="UP000515465"/>
    </source>
</evidence>
<feature type="transmembrane region" description="Helical" evidence="5">
    <location>
        <begin position="204"/>
        <end position="227"/>
    </location>
</feature>
<gene>
    <name evidence="7" type="ORF">HB778_09220</name>
</gene>
<dbReference type="EMBL" id="CP050296">
    <property type="protein sequence ID" value="QND61198.1"/>
    <property type="molecule type" value="Genomic_DNA"/>
</dbReference>
<dbReference type="GO" id="GO:0005886">
    <property type="term" value="C:plasma membrane"/>
    <property type="evidence" value="ECO:0007669"/>
    <property type="project" value="UniProtKB-SubCell"/>
</dbReference>
<keyword evidence="5" id="KW-0813">Transport</keyword>
<evidence type="ECO:0000313" key="7">
    <source>
        <dbReference type="EMBL" id="QND61198.1"/>
    </source>
</evidence>
<evidence type="ECO:0000256" key="1">
    <source>
        <dbReference type="ARBA" id="ARBA00004651"/>
    </source>
</evidence>
<dbReference type="Gene3D" id="1.10.3720.10">
    <property type="entry name" value="MetI-like"/>
    <property type="match status" value="1"/>
</dbReference>
<keyword evidence="2 5" id="KW-0812">Transmembrane</keyword>
<evidence type="ECO:0000259" key="6">
    <source>
        <dbReference type="PROSITE" id="PS50928"/>
    </source>
</evidence>
<dbReference type="SUPFAM" id="SSF161098">
    <property type="entry name" value="MetI-like"/>
    <property type="match status" value="1"/>
</dbReference>
<feature type="transmembrane region" description="Helical" evidence="5">
    <location>
        <begin position="28"/>
        <end position="49"/>
    </location>
</feature>
<evidence type="ECO:0000256" key="3">
    <source>
        <dbReference type="ARBA" id="ARBA00022989"/>
    </source>
</evidence>
<dbReference type="CDD" id="cd06261">
    <property type="entry name" value="TM_PBP2"/>
    <property type="match status" value="1"/>
</dbReference>
<organism evidence="7 8">
    <name type="scientific">Mesorhizobium huakuii</name>
    <dbReference type="NCBI Taxonomy" id="28104"/>
    <lineage>
        <taxon>Bacteria</taxon>
        <taxon>Pseudomonadati</taxon>
        <taxon>Pseudomonadota</taxon>
        <taxon>Alphaproteobacteria</taxon>
        <taxon>Hyphomicrobiales</taxon>
        <taxon>Phyllobacteriaceae</taxon>
        <taxon>Mesorhizobium</taxon>
    </lineage>
</organism>
<keyword evidence="3 5" id="KW-1133">Transmembrane helix</keyword>
<dbReference type="PANTHER" id="PTHR43879:SF1">
    <property type="entry name" value="GLUCOSE IMPORT SYSTEM PERMEASE PROTEIN GLCU"/>
    <property type="match status" value="1"/>
</dbReference>
<evidence type="ECO:0000256" key="5">
    <source>
        <dbReference type="RuleBase" id="RU363032"/>
    </source>
</evidence>
<dbReference type="GO" id="GO:0055085">
    <property type="term" value="P:transmembrane transport"/>
    <property type="evidence" value="ECO:0007669"/>
    <property type="project" value="InterPro"/>
</dbReference>
<name>A0A7G6T366_9HYPH</name>
<evidence type="ECO:0000256" key="4">
    <source>
        <dbReference type="ARBA" id="ARBA00023136"/>
    </source>
</evidence>
<dbReference type="InterPro" id="IPR035906">
    <property type="entry name" value="MetI-like_sf"/>
</dbReference>
<evidence type="ECO:0000256" key="2">
    <source>
        <dbReference type="ARBA" id="ARBA00022692"/>
    </source>
</evidence>
<dbReference type="PANTHER" id="PTHR43879">
    <property type="entry name" value="ABC TRANSPORTER PERMEASE PROTEIN"/>
    <property type="match status" value="1"/>
</dbReference>
<feature type="transmembrane region" description="Helical" evidence="5">
    <location>
        <begin position="131"/>
        <end position="152"/>
    </location>
</feature>
<dbReference type="AlphaFoldDB" id="A0A7G6T366"/>
<dbReference type="Pfam" id="PF00528">
    <property type="entry name" value="BPD_transp_1"/>
    <property type="match status" value="1"/>
</dbReference>